<dbReference type="NCBIfam" id="NF006873">
    <property type="entry name" value="PRK09369.1"/>
    <property type="match status" value="1"/>
</dbReference>
<accession>A0ABW2RMU2</accession>
<dbReference type="Proteomes" id="UP001596500">
    <property type="component" value="Unassembled WGS sequence"/>
</dbReference>
<evidence type="ECO:0000256" key="5">
    <source>
        <dbReference type="ARBA" id="ARBA00022679"/>
    </source>
</evidence>
<feature type="binding site" evidence="12">
    <location>
        <begin position="22"/>
        <end position="23"/>
    </location>
    <ligand>
        <name>phosphoenolpyruvate</name>
        <dbReference type="ChEBI" id="CHEBI:58702"/>
    </ligand>
</feature>
<evidence type="ECO:0000313" key="15">
    <source>
        <dbReference type="Proteomes" id="UP001596500"/>
    </source>
</evidence>
<feature type="active site" description="Proton donor" evidence="12">
    <location>
        <position position="116"/>
    </location>
</feature>
<evidence type="ECO:0000256" key="11">
    <source>
        <dbReference type="ARBA" id="ARBA00047527"/>
    </source>
</evidence>
<evidence type="ECO:0000259" key="13">
    <source>
        <dbReference type="Pfam" id="PF00275"/>
    </source>
</evidence>
<proteinExistence type="inferred from homology"/>
<comment type="function">
    <text evidence="12">Cell wall formation. Adds enolpyruvyl to UDP-N-acetylglucosamine.</text>
</comment>
<feature type="binding site" evidence="12">
    <location>
        <position position="327"/>
    </location>
    <ligand>
        <name>UDP-N-acetyl-alpha-D-glucosamine</name>
        <dbReference type="ChEBI" id="CHEBI:57705"/>
    </ligand>
</feature>
<dbReference type="InterPro" id="IPR001986">
    <property type="entry name" value="Enolpyruvate_Tfrase_dom"/>
</dbReference>
<dbReference type="PANTHER" id="PTHR43783">
    <property type="entry name" value="UDP-N-ACETYLGLUCOSAMINE 1-CARBOXYVINYLTRANSFERASE"/>
    <property type="match status" value="1"/>
</dbReference>
<evidence type="ECO:0000256" key="4">
    <source>
        <dbReference type="ARBA" id="ARBA00022618"/>
    </source>
</evidence>
<comment type="caution">
    <text evidence="14">The sequence shown here is derived from an EMBL/GenBank/DDBJ whole genome shotgun (WGS) entry which is preliminary data.</text>
</comment>
<keyword evidence="5 12" id="KW-0808">Transferase</keyword>
<dbReference type="InterPro" id="IPR036968">
    <property type="entry name" value="Enolpyruvate_Tfrase_sf"/>
</dbReference>
<keyword evidence="9 12" id="KW-0961">Cell wall biogenesis/degradation</keyword>
<keyword evidence="6 12" id="KW-0133">Cell shape</keyword>
<keyword evidence="12" id="KW-0670">Pyruvate</keyword>
<dbReference type="CDD" id="cd01555">
    <property type="entry name" value="UdpNAET"/>
    <property type="match status" value="1"/>
</dbReference>
<feature type="domain" description="Enolpyruvate transferase" evidence="13">
    <location>
        <begin position="7"/>
        <end position="402"/>
    </location>
</feature>
<dbReference type="HAMAP" id="MF_00111">
    <property type="entry name" value="MurA"/>
    <property type="match status" value="1"/>
</dbReference>
<dbReference type="EC" id="2.5.1.7" evidence="12"/>
<dbReference type="GO" id="GO:0008760">
    <property type="term" value="F:UDP-N-acetylglucosamine 1-carboxyvinyltransferase activity"/>
    <property type="evidence" value="ECO:0007669"/>
    <property type="project" value="UniProtKB-EC"/>
</dbReference>
<dbReference type="NCBIfam" id="TIGR01072">
    <property type="entry name" value="murA"/>
    <property type="match status" value="1"/>
</dbReference>
<keyword evidence="3 12" id="KW-0963">Cytoplasm</keyword>
<reference evidence="15" key="1">
    <citation type="journal article" date="2019" name="Int. J. Syst. Evol. Microbiol.">
        <title>The Global Catalogue of Microorganisms (GCM) 10K type strain sequencing project: providing services to taxonomists for standard genome sequencing and annotation.</title>
        <authorList>
            <consortium name="The Broad Institute Genomics Platform"/>
            <consortium name="The Broad Institute Genome Sequencing Center for Infectious Disease"/>
            <person name="Wu L."/>
            <person name="Ma J."/>
        </authorList>
    </citation>
    <scope>NUCLEOTIDE SEQUENCE [LARGE SCALE GENOMIC DNA]</scope>
    <source>
        <strain evidence="15">CGMCC 1.12942</strain>
    </source>
</reference>
<feature type="binding site" evidence="12">
    <location>
        <position position="305"/>
    </location>
    <ligand>
        <name>UDP-N-acetyl-alpha-D-glucosamine</name>
        <dbReference type="ChEBI" id="CHEBI:57705"/>
    </ligand>
</feature>
<comment type="similarity">
    <text evidence="10 12">Belongs to the EPSP synthase family. MurA subfamily.</text>
</comment>
<evidence type="ECO:0000256" key="7">
    <source>
        <dbReference type="ARBA" id="ARBA00022984"/>
    </source>
</evidence>
<dbReference type="InterPro" id="IPR013792">
    <property type="entry name" value="RNA3'P_cycl/enolpyr_Trfase_a/b"/>
</dbReference>
<evidence type="ECO:0000256" key="10">
    <source>
        <dbReference type="ARBA" id="ARBA00038367"/>
    </source>
</evidence>
<keyword evidence="15" id="KW-1185">Reference proteome</keyword>
<dbReference type="SUPFAM" id="SSF55205">
    <property type="entry name" value="EPT/RTPC-like"/>
    <property type="match status" value="1"/>
</dbReference>
<dbReference type="Gene3D" id="3.65.10.10">
    <property type="entry name" value="Enolpyruvate transferase domain"/>
    <property type="match status" value="2"/>
</dbReference>
<dbReference type="InterPro" id="IPR050068">
    <property type="entry name" value="MurA_subfamily"/>
</dbReference>
<sequence>MERFVIKGGNPLSGRVRVQGAKNAALPILAATVLAAGTYEIHDVPRLNDIDAMCRILETLGAKVERDGHRVSVDTVGLCESHIPDELMSQIRSSVFLMGPLLARLGRVTVSRPGGCAIGKRPIDLHLKGLACLGAEVAEEGDLIKCRAPALTGAEIKLDFPSVGATENIMMAAVCAEGETVITNAAREPEIVDLAVFLNKMGAKVSGAGESTIVIQGVREMHATVHTIMPDRIVAGTLLIAAGATGGELVLDNVVPENLASVIASLRQMGLRIEMTAEGVRVKKSPVLHGIPHIMTAPYPGFPTDMQPQMITLLSLSQGTSRVTEAIFDSRLKHVDELRRMGAEIRQERDTVTIHGVKRLTGASVSTTDLRAGAALVIAALTAKGESTVAGVEHIDRGYERLDELIRQLGGQMNRVALKKQ</sequence>
<evidence type="ECO:0000256" key="9">
    <source>
        <dbReference type="ARBA" id="ARBA00023316"/>
    </source>
</evidence>
<feature type="binding site" evidence="12">
    <location>
        <begin position="121"/>
        <end position="125"/>
    </location>
    <ligand>
        <name>UDP-N-acetyl-alpha-D-glucosamine</name>
        <dbReference type="ChEBI" id="CHEBI:57705"/>
    </ligand>
</feature>
<dbReference type="EMBL" id="JBHTBW010000047">
    <property type="protein sequence ID" value="MFC7442331.1"/>
    <property type="molecule type" value="Genomic_DNA"/>
</dbReference>
<evidence type="ECO:0000256" key="2">
    <source>
        <dbReference type="ARBA" id="ARBA00004752"/>
    </source>
</evidence>
<keyword evidence="4 12" id="KW-0132">Cell division</keyword>
<comment type="caution">
    <text evidence="12">Lacks conserved residue(s) required for the propagation of feature annotation.</text>
</comment>
<evidence type="ECO:0000256" key="6">
    <source>
        <dbReference type="ARBA" id="ARBA00022960"/>
    </source>
</evidence>
<comment type="catalytic activity">
    <reaction evidence="11 12">
        <text>phosphoenolpyruvate + UDP-N-acetyl-alpha-D-glucosamine = UDP-N-acetyl-3-O-(1-carboxyvinyl)-alpha-D-glucosamine + phosphate</text>
        <dbReference type="Rhea" id="RHEA:18681"/>
        <dbReference type="ChEBI" id="CHEBI:43474"/>
        <dbReference type="ChEBI" id="CHEBI:57705"/>
        <dbReference type="ChEBI" id="CHEBI:58702"/>
        <dbReference type="ChEBI" id="CHEBI:68483"/>
        <dbReference type="EC" id="2.5.1.7"/>
    </reaction>
</comment>
<keyword evidence="7 12" id="KW-0573">Peptidoglycan synthesis</keyword>
<feature type="modified residue" description="2-(S-cysteinyl)pyruvic acid O-phosphothioketal" evidence="12">
    <location>
        <position position="116"/>
    </location>
</feature>
<evidence type="ECO:0000313" key="14">
    <source>
        <dbReference type="EMBL" id="MFC7442331.1"/>
    </source>
</evidence>
<dbReference type="RefSeq" id="WP_379866146.1">
    <property type="nucleotide sequence ID" value="NZ_JBHTBW010000047.1"/>
</dbReference>
<evidence type="ECO:0000256" key="3">
    <source>
        <dbReference type="ARBA" id="ARBA00022490"/>
    </source>
</evidence>
<evidence type="ECO:0000256" key="8">
    <source>
        <dbReference type="ARBA" id="ARBA00023306"/>
    </source>
</evidence>
<name>A0ABW2RMU2_9BACL</name>
<comment type="subcellular location">
    <subcellularLocation>
        <location evidence="1 12">Cytoplasm</location>
    </subcellularLocation>
</comment>
<evidence type="ECO:0000256" key="1">
    <source>
        <dbReference type="ARBA" id="ARBA00004496"/>
    </source>
</evidence>
<feature type="binding site" evidence="12">
    <location>
        <position position="92"/>
    </location>
    <ligand>
        <name>UDP-N-acetyl-alpha-D-glucosamine</name>
        <dbReference type="ChEBI" id="CHEBI:57705"/>
    </ligand>
</feature>
<dbReference type="InterPro" id="IPR005750">
    <property type="entry name" value="UDP_GlcNAc_COvinyl_MurA"/>
</dbReference>
<comment type="pathway">
    <text evidence="2 12">Cell wall biogenesis; peptidoglycan biosynthesis.</text>
</comment>
<organism evidence="14 15">
    <name type="scientific">Laceyella putida</name>
    <dbReference type="NCBI Taxonomy" id="110101"/>
    <lineage>
        <taxon>Bacteria</taxon>
        <taxon>Bacillati</taxon>
        <taxon>Bacillota</taxon>
        <taxon>Bacilli</taxon>
        <taxon>Bacillales</taxon>
        <taxon>Thermoactinomycetaceae</taxon>
        <taxon>Laceyella</taxon>
    </lineage>
</organism>
<protein>
    <recommendedName>
        <fullName evidence="12">UDP-N-acetylglucosamine 1-carboxyvinyltransferase</fullName>
        <ecNumber evidence="12">2.5.1.7</ecNumber>
    </recommendedName>
    <alternativeName>
        <fullName evidence="12">Enoylpyruvate transferase</fullName>
    </alternativeName>
    <alternativeName>
        <fullName evidence="12">UDP-N-acetylglucosamine enolpyruvyl transferase</fullName>
        <shortName evidence="12">EPT</shortName>
    </alternativeName>
</protein>
<gene>
    <name evidence="12 14" type="primary">murA</name>
    <name evidence="14" type="ORF">ACFQNG_14685</name>
</gene>
<evidence type="ECO:0000256" key="12">
    <source>
        <dbReference type="HAMAP-Rule" id="MF_00111"/>
    </source>
</evidence>
<keyword evidence="8 12" id="KW-0131">Cell cycle</keyword>
<dbReference type="PANTHER" id="PTHR43783:SF1">
    <property type="entry name" value="UDP-N-ACETYLGLUCOSAMINE 1-CARBOXYVINYLTRANSFERASE"/>
    <property type="match status" value="1"/>
</dbReference>
<dbReference type="Pfam" id="PF00275">
    <property type="entry name" value="EPSP_synthase"/>
    <property type="match status" value="1"/>
</dbReference>